<dbReference type="Pfam" id="PF00438">
    <property type="entry name" value="S-AdoMet_synt_N"/>
    <property type="match status" value="1"/>
</dbReference>
<feature type="domain" description="S-adenosylmethionine synthetase central" evidence="14">
    <location>
        <begin position="114"/>
        <end position="231"/>
    </location>
</feature>
<feature type="binding site" description="in other chain" evidence="10">
    <location>
        <position position="99"/>
    </location>
    <ligand>
        <name>L-methionine</name>
        <dbReference type="ChEBI" id="CHEBI:57844"/>
        <note>ligand shared between two neighboring subunits</note>
    </ligand>
</feature>
<keyword evidence="17" id="KW-1185">Reference proteome</keyword>
<comment type="subunit">
    <text evidence="10">Homotetramer; dimer of dimers.</text>
</comment>
<evidence type="ECO:0000256" key="6">
    <source>
        <dbReference type="ARBA" id="ARBA00022741"/>
    </source>
</evidence>
<reference evidence="16 17" key="1">
    <citation type="submission" date="2019-09" db="EMBL/GenBank/DDBJ databases">
        <title>Hybrid Assembly of the complete Genome of the Deep-Sea Bacterium Moritella marina from long Nanopore and Illumina reads.</title>
        <authorList>
            <person name="Magin S."/>
            <person name="Georgoulis A."/>
            <person name="Papadimitriou K."/>
            <person name="Iliakis G."/>
            <person name="Vorgias C.E."/>
        </authorList>
    </citation>
    <scope>NUCLEOTIDE SEQUENCE [LARGE SCALE GENOMIC DNA]</scope>
    <source>
        <strain evidence="16 17">MP-1</strain>
    </source>
</reference>
<comment type="cofactor">
    <cofactor evidence="10">
        <name>K(+)</name>
        <dbReference type="ChEBI" id="CHEBI:29103"/>
    </cofactor>
    <text evidence="10">Binds 1 potassium ion per subunit.</text>
</comment>
<dbReference type="GO" id="GO:0005737">
    <property type="term" value="C:cytoplasm"/>
    <property type="evidence" value="ECO:0007669"/>
    <property type="project" value="UniProtKB-SubCell"/>
</dbReference>
<dbReference type="Gene3D" id="3.30.300.10">
    <property type="match status" value="3"/>
</dbReference>
<feature type="binding site" evidence="10">
    <location>
        <position position="17"/>
    </location>
    <ligand>
        <name>Mg(2+)</name>
        <dbReference type="ChEBI" id="CHEBI:18420"/>
    </ligand>
</feature>
<dbReference type="EMBL" id="CP044399">
    <property type="protein sequence ID" value="QFI36440.1"/>
    <property type="molecule type" value="Genomic_DNA"/>
</dbReference>
<dbReference type="UniPathway" id="UPA00315">
    <property type="reaction ID" value="UER00080"/>
</dbReference>
<keyword evidence="5 10" id="KW-0479">Metal-binding</keyword>
<comment type="similarity">
    <text evidence="2 10 12">Belongs to the AdoMet synthase family.</text>
</comment>
<feature type="binding site" evidence="10">
    <location>
        <position position="266"/>
    </location>
    <ligand>
        <name>ATP</name>
        <dbReference type="ChEBI" id="CHEBI:30616"/>
        <note>ligand shared between two neighboring subunits</note>
    </ligand>
</feature>
<name>A0A5J6WGZ2_MORMI</name>
<evidence type="ECO:0000256" key="10">
    <source>
        <dbReference type="HAMAP-Rule" id="MF_00086"/>
    </source>
</evidence>
<evidence type="ECO:0000256" key="4">
    <source>
        <dbReference type="ARBA" id="ARBA00022679"/>
    </source>
</evidence>
<keyword evidence="6 10" id="KW-0547">Nucleotide-binding</keyword>
<feature type="binding site" description="in other chain" evidence="10">
    <location>
        <position position="56"/>
    </location>
    <ligand>
        <name>L-methionine</name>
        <dbReference type="ChEBI" id="CHEBI:57844"/>
        <note>ligand shared between two neighboring subunits</note>
    </ligand>
</feature>
<keyword evidence="3 10" id="KW-0554">One-carbon metabolism</keyword>
<organism evidence="16 17">
    <name type="scientific">Moritella marina ATCC 15381</name>
    <dbReference type="NCBI Taxonomy" id="1202962"/>
    <lineage>
        <taxon>Bacteria</taxon>
        <taxon>Pseudomonadati</taxon>
        <taxon>Pseudomonadota</taxon>
        <taxon>Gammaproteobacteria</taxon>
        <taxon>Alteromonadales</taxon>
        <taxon>Moritellaceae</taxon>
        <taxon>Moritella</taxon>
    </lineage>
</organism>
<keyword evidence="4 10" id="KW-0808">Transferase</keyword>
<comment type="pathway">
    <text evidence="1 10">Amino-acid biosynthesis; S-adenosyl-L-methionine biosynthesis; S-adenosyl-L-methionine from L-methionine: step 1/1.</text>
</comment>
<dbReference type="InterPro" id="IPR002133">
    <property type="entry name" value="S-AdoMet_synthetase"/>
</dbReference>
<evidence type="ECO:0000313" key="17">
    <source>
        <dbReference type="Proteomes" id="UP000327424"/>
    </source>
</evidence>
<dbReference type="InterPro" id="IPR022628">
    <property type="entry name" value="S-AdoMet_synt_N"/>
</dbReference>
<keyword evidence="10" id="KW-0963">Cytoplasm</keyword>
<proteinExistence type="inferred from homology"/>
<keyword evidence="8 10" id="KW-0460">Magnesium</keyword>
<dbReference type="GO" id="GO:0000287">
    <property type="term" value="F:magnesium ion binding"/>
    <property type="evidence" value="ECO:0007669"/>
    <property type="project" value="UniProtKB-UniRule"/>
</dbReference>
<dbReference type="SUPFAM" id="SSF55973">
    <property type="entry name" value="S-adenosylmethionine synthetase"/>
    <property type="match status" value="3"/>
</dbReference>
<dbReference type="KEGG" id="mmaa:FR932_00695"/>
<dbReference type="GO" id="GO:0005524">
    <property type="term" value="F:ATP binding"/>
    <property type="evidence" value="ECO:0007669"/>
    <property type="project" value="UniProtKB-UniRule"/>
</dbReference>
<protein>
    <recommendedName>
        <fullName evidence="10">S-adenosylmethionine synthase</fullName>
        <shortName evidence="10">AdoMet synthase</shortName>
        <ecNumber evidence="10">2.5.1.6</ecNumber>
    </recommendedName>
    <alternativeName>
        <fullName evidence="10">MAT</fullName>
    </alternativeName>
    <alternativeName>
        <fullName evidence="10">Methionine adenosyltransferase</fullName>
    </alternativeName>
</protein>
<comment type="function">
    <text evidence="10">Catalyzes the formation of S-adenosylmethionine (AdoMet) from methionine and ATP. The overall synthetic reaction is composed of two sequential steps, AdoMet formation and the subsequent tripolyphosphate hydrolysis which occurs prior to release of AdoMet from the enzyme.</text>
</comment>
<keyword evidence="9 10" id="KW-0630">Potassium</keyword>
<feature type="domain" description="S-adenosylmethionine synthetase N-terminal" evidence="13">
    <location>
        <begin position="4"/>
        <end position="101"/>
    </location>
</feature>
<evidence type="ECO:0000259" key="13">
    <source>
        <dbReference type="Pfam" id="PF00438"/>
    </source>
</evidence>
<dbReference type="PANTHER" id="PTHR11964">
    <property type="entry name" value="S-ADENOSYLMETHIONINE SYNTHETASE"/>
    <property type="match status" value="1"/>
</dbReference>
<evidence type="ECO:0000256" key="11">
    <source>
        <dbReference type="RuleBase" id="RU000542"/>
    </source>
</evidence>
<sequence>MAKHLFTSESVSEGHPDKIADQISDAVLDAIIAQDPKARVACETYVKTGMVMVGGEVTTDAWVDIEEITRKTVREIGYINSEMGFDADSCAVLNTIGKQSPDINQGVDRDDPLEQGAGDQGLMFGYANNETEELMPAPITYSHKLVKRQAEVRKSGTLPWLRPDAKSQITFAYDDGKIVGIDAVVLSTQHSEDIKQADLVEAVMETIIKPVLPEQWLTKDTKFFINPTGRFVIGGPVGDCGLTGRKIIVDTYGGMARHGGGAFSGKDPSKVDRSAAYAARYVAKNIVAAGLADRCEIQVSYAIGVAEPTSISVETFGTGKVSEELLTKLVREHFELRPHGLIEMLDLKRPIYQNTAAYGHFGRSEFSWEATDKAEILRDAAGL</sequence>
<feature type="binding site" description="in other chain" evidence="10">
    <location>
        <begin position="164"/>
        <end position="166"/>
    </location>
    <ligand>
        <name>ATP</name>
        <dbReference type="ChEBI" id="CHEBI:30616"/>
        <note>ligand shared between two neighboring subunits</note>
    </ligand>
</feature>
<feature type="binding site" description="in other chain" evidence="10">
    <location>
        <position position="270"/>
    </location>
    <ligand>
        <name>L-methionine</name>
        <dbReference type="ChEBI" id="CHEBI:57844"/>
        <note>ligand shared between two neighboring subunits</note>
    </ligand>
</feature>
<dbReference type="CDD" id="cd18079">
    <property type="entry name" value="S-AdoMet_synt"/>
    <property type="match status" value="1"/>
</dbReference>
<dbReference type="InterPro" id="IPR022631">
    <property type="entry name" value="ADOMET_SYNTHASE_CS"/>
</dbReference>
<dbReference type="PROSITE" id="PS00377">
    <property type="entry name" value="ADOMET_SYNTHASE_2"/>
    <property type="match status" value="1"/>
</dbReference>
<dbReference type="RefSeq" id="WP_019440741.1">
    <property type="nucleotide sequence ID" value="NZ_ALOE01000011.1"/>
</dbReference>
<dbReference type="InterPro" id="IPR022630">
    <property type="entry name" value="S-AdoMet_synt_C"/>
</dbReference>
<feature type="binding site" description="in other chain" evidence="10">
    <location>
        <position position="15"/>
    </location>
    <ligand>
        <name>ATP</name>
        <dbReference type="ChEBI" id="CHEBI:30616"/>
        <note>ligand shared between two neighboring subunits</note>
    </ligand>
</feature>
<dbReference type="PIRSF" id="PIRSF000497">
    <property type="entry name" value="MAT"/>
    <property type="match status" value="1"/>
</dbReference>
<evidence type="ECO:0000259" key="15">
    <source>
        <dbReference type="Pfam" id="PF02773"/>
    </source>
</evidence>
<feature type="binding site" description="in other chain" evidence="10">
    <location>
        <begin position="245"/>
        <end position="246"/>
    </location>
    <ligand>
        <name>ATP</name>
        <dbReference type="ChEBI" id="CHEBI:30616"/>
        <note>ligand shared between two neighboring subunits</note>
    </ligand>
</feature>
<dbReference type="GO" id="GO:0006556">
    <property type="term" value="P:S-adenosylmethionine biosynthetic process"/>
    <property type="evidence" value="ECO:0007669"/>
    <property type="project" value="UniProtKB-UniRule"/>
</dbReference>
<evidence type="ECO:0000256" key="2">
    <source>
        <dbReference type="ARBA" id="ARBA00009685"/>
    </source>
</evidence>
<dbReference type="Pfam" id="PF02772">
    <property type="entry name" value="S-AdoMet_synt_M"/>
    <property type="match status" value="1"/>
</dbReference>
<feature type="domain" description="S-adenosylmethionine synthetase C-terminal" evidence="15">
    <location>
        <begin position="233"/>
        <end position="369"/>
    </location>
</feature>
<dbReference type="Pfam" id="PF02773">
    <property type="entry name" value="S-AdoMet_synt_C"/>
    <property type="match status" value="1"/>
</dbReference>
<feature type="binding site" evidence="10">
    <location>
        <position position="239"/>
    </location>
    <ligand>
        <name>L-methionine</name>
        <dbReference type="ChEBI" id="CHEBI:57844"/>
        <note>ligand shared between two neighboring subunits</note>
    </ligand>
</feature>
<dbReference type="InterPro" id="IPR022636">
    <property type="entry name" value="S-AdoMet_synthetase_sfam"/>
</dbReference>
<accession>A0A5J6WGZ2</accession>
<dbReference type="Proteomes" id="UP000327424">
    <property type="component" value="Chromosome"/>
</dbReference>
<dbReference type="GO" id="GO:0006730">
    <property type="term" value="P:one-carbon metabolic process"/>
    <property type="evidence" value="ECO:0007669"/>
    <property type="project" value="UniProtKB-KW"/>
</dbReference>
<feature type="binding site" evidence="10">
    <location>
        <position position="239"/>
    </location>
    <ligand>
        <name>ATP</name>
        <dbReference type="ChEBI" id="CHEBI:30616"/>
        <note>ligand shared between two neighboring subunits</note>
    </ligand>
</feature>
<comment type="cofactor">
    <cofactor evidence="10">
        <name>Mg(2+)</name>
        <dbReference type="ChEBI" id="CHEBI:18420"/>
    </cofactor>
    <text evidence="10">Binds 2 divalent ions per subunit.</text>
</comment>
<feature type="binding site" description="in other chain" evidence="10">
    <location>
        <begin position="230"/>
        <end position="231"/>
    </location>
    <ligand>
        <name>ATP</name>
        <dbReference type="ChEBI" id="CHEBI:30616"/>
        <note>ligand shared between two neighboring subunits</note>
    </ligand>
</feature>
<keyword evidence="7 10" id="KW-0067">ATP-binding</keyword>
<feature type="binding site" evidence="10">
    <location>
        <position position="262"/>
    </location>
    <ligand>
        <name>ATP</name>
        <dbReference type="ChEBI" id="CHEBI:30616"/>
        <note>ligand shared between two neighboring subunits</note>
    </ligand>
</feature>
<comment type="subcellular location">
    <subcellularLocation>
        <location evidence="10 11">Cytoplasm</location>
    </subcellularLocation>
</comment>
<evidence type="ECO:0000256" key="1">
    <source>
        <dbReference type="ARBA" id="ARBA00005224"/>
    </source>
</evidence>
<dbReference type="OrthoDB" id="9801686at2"/>
<dbReference type="NCBIfam" id="TIGR01034">
    <property type="entry name" value="metK"/>
    <property type="match status" value="1"/>
</dbReference>
<evidence type="ECO:0000256" key="3">
    <source>
        <dbReference type="ARBA" id="ARBA00022563"/>
    </source>
</evidence>
<evidence type="ECO:0000256" key="8">
    <source>
        <dbReference type="ARBA" id="ARBA00022842"/>
    </source>
</evidence>
<dbReference type="EC" id="2.5.1.6" evidence="10"/>
<dbReference type="InterPro" id="IPR022629">
    <property type="entry name" value="S-AdoMet_synt_central"/>
</dbReference>
<feature type="region of interest" description="Flexible loop" evidence="10">
    <location>
        <begin position="99"/>
        <end position="109"/>
    </location>
</feature>
<evidence type="ECO:0000256" key="7">
    <source>
        <dbReference type="ARBA" id="ARBA00022840"/>
    </source>
</evidence>
<dbReference type="GO" id="GO:0004478">
    <property type="term" value="F:methionine adenosyltransferase activity"/>
    <property type="evidence" value="ECO:0007669"/>
    <property type="project" value="UniProtKB-UniRule"/>
</dbReference>
<feature type="binding site" evidence="10">
    <location>
        <position position="43"/>
    </location>
    <ligand>
        <name>K(+)</name>
        <dbReference type="ChEBI" id="CHEBI:29103"/>
    </ligand>
</feature>
<dbReference type="HAMAP" id="MF_00086">
    <property type="entry name" value="S_AdoMet_synth1"/>
    <property type="match status" value="1"/>
</dbReference>
<dbReference type="AlphaFoldDB" id="A0A5J6WGZ2"/>
<dbReference type="PROSITE" id="PS00376">
    <property type="entry name" value="ADOMET_SYNTHASE_1"/>
    <property type="match status" value="1"/>
</dbReference>
<evidence type="ECO:0000256" key="12">
    <source>
        <dbReference type="RuleBase" id="RU004462"/>
    </source>
</evidence>
<comment type="catalytic activity">
    <reaction evidence="10">
        <text>L-methionine + ATP + H2O = S-adenosyl-L-methionine + phosphate + diphosphate</text>
        <dbReference type="Rhea" id="RHEA:21080"/>
        <dbReference type="ChEBI" id="CHEBI:15377"/>
        <dbReference type="ChEBI" id="CHEBI:30616"/>
        <dbReference type="ChEBI" id="CHEBI:33019"/>
        <dbReference type="ChEBI" id="CHEBI:43474"/>
        <dbReference type="ChEBI" id="CHEBI:57844"/>
        <dbReference type="ChEBI" id="CHEBI:59789"/>
        <dbReference type="EC" id="2.5.1.6"/>
    </reaction>
</comment>
<gene>
    <name evidence="10" type="primary">metK</name>
    <name evidence="16" type="ORF">FR932_00695</name>
</gene>
<evidence type="ECO:0000256" key="5">
    <source>
        <dbReference type="ARBA" id="ARBA00022723"/>
    </source>
</evidence>
<dbReference type="FunFam" id="3.30.300.10:FF:000004">
    <property type="entry name" value="S-adenosylmethionine synthase"/>
    <property type="match status" value="1"/>
</dbReference>
<dbReference type="FunFam" id="3.30.300.10:FF:000003">
    <property type="entry name" value="S-adenosylmethionine synthase"/>
    <property type="match status" value="1"/>
</dbReference>
<evidence type="ECO:0000259" key="14">
    <source>
        <dbReference type="Pfam" id="PF02772"/>
    </source>
</evidence>
<evidence type="ECO:0000313" key="16">
    <source>
        <dbReference type="EMBL" id="QFI36440.1"/>
    </source>
</evidence>
<evidence type="ECO:0000256" key="9">
    <source>
        <dbReference type="ARBA" id="ARBA00022958"/>
    </source>
</evidence>